<evidence type="ECO:0000256" key="2">
    <source>
        <dbReference type="ARBA" id="ARBA00022741"/>
    </source>
</evidence>
<dbReference type="SUPFAM" id="SSF52540">
    <property type="entry name" value="P-loop containing nucleoside triphosphate hydrolases"/>
    <property type="match status" value="1"/>
</dbReference>
<keyword evidence="6" id="KW-1185">Reference proteome</keyword>
<dbReference type="EMBL" id="JBHLUH010000105">
    <property type="protein sequence ID" value="MFC0534253.1"/>
    <property type="molecule type" value="Genomic_DNA"/>
</dbReference>
<dbReference type="InterPro" id="IPR027417">
    <property type="entry name" value="P-loop_NTPase"/>
</dbReference>
<dbReference type="SMART" id="SM00382">
    <property type="entry name" value="AAA"/>
    <property type="match status" value="1"/>
</dbReference>
<keyword evidence="3" id="KW-0067">ATP-binding</keyword>
<dbReference type="Pfam" id="PF01695">
    <property type="entry name" value="IstB_IS21"/>
    <property type="match status" value="1"/>
</dbReference>
<dbReference type="InterPro" id="IPR003593">
    <property type="entry name" value="AAA+_ATPase"/>
</dbReference>
<dbReference type="PANTHER" id="PTHR30050">
    <property type="entry name" value="CHROMOSOMAL REPLICATION INITIATOR PROTEIN DNAA"/>
    <property type="match status" value="1"/>
</dbReference>
<gene>
    <name evidence="5" type="primary">istB</name>
    <name evidence="5" type="ORF">ACFFIA_42365</name>
</gene>
<dbReference type="PIRSF" id="PIRSF003073">
    <property type="entry name" value="DNAC_TnpB_IstB"/>
    <property type="match status" value="1"/>
</dbReference>
<dbReference type="InterPro" id="IPR047661">
    <property type="entry name" value="IstB"/>
</dbReference>
<comment type="similarity">
    <text evidence="1">Belongs to the IS21/IS1162 putative ATP-binding protein family.</text>
</comment>
<evidence type="ECO:0000256" key="1">
    <source>
        <dbReference type="ARBA" id="ARBA00008059"/>
    </source>
</evidence>
<sequence length="254" mass="28383">MSQLTSTRIRATAAKLGPPHIAAQIDVLLRRAEDTKMGYRDFLDLTFEEELGERDGRRFRTALKLSGLPHHKTLDDFEFAFQPELDTRKVRDLATLSFVNAKSNTALLGPPRVGKTHLAVGLAIAACKAGYSIYFTTLDDLVRKLKEAERANRFARQLQAYLRPAVLVVDEVGYLPVDHAEANMLFQLVSRRYERGSIILTSNNAFSEWGAVFSDDVLATAILDRLLHHCAILSINGPSYRLKDRVAPEAPTMS</sequence>
<dbReference type="Proteomes" id="UP001589867">
    <property type="component" value="Unassembled WGS sequence"/>
</dbReference>
<evidence type="ECO:0000313" key="5">
    <source>
        <dbReference type="EMBL" id="MFC0534253.1"/>
    </source>
</evidence>
<protein>
    <submittedName>
        <fullName evidence="5">IS21-like element helper ATPase IstB</fullName>
    </submittedName>
</protein>
<evidence type="ECO:0000256" key="3">
    <source>
        <dbReference type="ARBA" id="ARBA00022840"/>
    </source>
</evidence>
<dbReference type="NCBIfam" id="NF038214">
    <property type="entry name" value="IS21_help_AAA"/>
    <property type="match status" value="1"/>
</dbReference>
<dbReference type="InterPro" id="IPR028350">
    <property type="entry name" value="DNAC/IstB-like"/>
</dbReference>
<reference evidence="5 6" key="1">
    <citation type="submission" date="2024-09" db="EMBL/GenBank/DDBJ databases">
        <authorList>
            <person name="Sun Q."/>
            <person name="Mori K."/>
        </authorList>
    </citation>
    <scope>NUCLEOTIDE SEQUENCE [LARGE SCALE GENOMIC DNA]</scope>
    <source>
        <strain evidence="5 6">TBRC 3947</strain>
    </source>
</reference>
<dbReference type="Gene3D" id="3.40.50.300">
    <property type="entry name" value="P-loop containing nucleotide triphosphate hydrolases"/>
    <property type="match status" value="1"/>
</dbReference>
<evidence type="ECO:0000259" key="4">
    <source>
        <dbReference type="SMART" id="SM00382"/>
    </source>
</evidence>
<dbReference type="PANTHER" id="PTHR30050:SF4">
    <property type="entry name" value="ATP-BINDING PROTEIN RV3427C IN INSERTION SEQUENCE-RELATED"/>
    <property type="match status" value="1"/>
</dbReference>
<feature type="domain" description="AAA+ ATPase" evidence="4">
    <location>
        <begin position="101"/>
        <end position="233"/>
    </location>
</feature>
<keyword evidence="2" id="KW-0547">Nucleotide-binding</keyword>
<name>A0ABV6MIT1_9ACTN</name>
<proteinExistence type="inferred from homology"/>
<dbReference type="CDD" id="cd00009">
    <property type="entry name" value="AAA"/>
    <property type="match status" value="1"/>
</dbReference>
<comment type="caution">
    <text evidence="5">The sequence shown here is derived from an EMBL/GenBank/DDBJ whole genome shotgun (WGS) entry which is preliminary data.</text>
</comment>
<dbReference type="InterPro" id="IPR002611">
    <property type="entry name" value="IstB_ATP-bd"/>
</dbReference>
<organism evidence="5 6">
    <name type="scientific">Phytohabitans kaempferiae</name>
    <dbReference type="NCBI Taxonomy" id="1620943"/>
    <lineage>
        <taxon>Bacteria</taxon>
        <taxon>Bacillati</taxon>
        <taxon>Actinomycetota</taxon>
        <taxon>Actinomycetes</taxon>
        <taxon>Micromonosporales</taxon>
        <taxon>Micromonosporaceae</taxon>
    </lineage>
</organism>
<evidence type="ECO:0000313" key="6">
    <source>
        <dbReference type="Proteomes" id="UP001589867"/>
    </source>
</evidence>
<dbReference type="RefSeq" id="WP_377262934.1">
    <property type="nucleotide sequence ID" value="NZ_JBHLUH010000105.1"/>
</dbReference>
<accession>A0ABV6MIT1</accession>